<evidence type="ECO:0000313" key="3">
    <source>
        <dbReference type="EMBL" id="SDT28527.1"/>
    </source>
</evidence>
<dbReference type="PROSITE" id="PS00571">
    <property type="entry name" value="AMIDASES"/>
    <property type="match status" value="1"/>
</dbReference>
<evidence type="ECO:0000256" key="1">
    <source>
        <dbReference type="SAM" id="MobiDB-lite"/>
    </source>
</evidence>
<keyword evidence="4" id="KW-1185">Reference proteome</keyword>
<dbReference type="Proteomes" id="UP000199103">
    <property type="component" value="Chromosome I"/>
</dbReference>
<dbReference type="PANTHER" id="PTHR11895">
    <property type="entry name" value="TRANSAMIDASE"/>
    <property type="match status" value="1"/>
</dbReference>
<dbReference type="EMBL" id="LT629772">
    <property type="protein sequence ID" value="SDT28527.1"/>
    <property type="molecule type" value="Genomic_DNA"/>
</dbReference>
<reference evidence="3 4" key="1">
    <citation type="submission" date="2016-10" db="EMBL/GenBank/DDBJ databases">
        <authorList>
            <person name="de Groot N.N."/>
        </authorList>
    </citation>
    <scope>NUCLEOTIDE SEQUENCE [LARGE SCALE GENOMIC DNA]</scope>
    <source>
        <strain evidence="3 4">DSM 21800</strain>
    </source>
</reference>
<dbReference type="Pfam" id="PF01425">
    <property type="entry name" value="Amidase"/>
    <property type="match status" value="1"/>
</dbReference>
<feature type="domain" description="Amidase" evidence="2">
    <location>
        <begin position="23"/>
        <end position="447"/>
    </location>
</feature>
<dbReference type="InterPro" id="IPR020556">
    <property type="entry name" value="Amidase_CS"/>
</dbReference>
<dbReference type="AlphaFoldDB" id="A0A1H1Z4I1"/>
<accession>A0A1H1Z4I1</accession>
<proteinExistence type="predicted"/>
<dbReference type="RefSeq" id="WP_091528539.1">
    <property type="nucleotide sequence ID" value="NZ_LT629772.1"/>
</dbReference>
<dbReference type="InterPro" id="IPR023631">
    <property type="entry name" value="Amidase_dom"/>
</dbReference>
<evidence type="ECO:0000313" key="4">
    <source>
        <dbReference type="Proteomes" id="UP000199103"/>
    </source>
</evidence>
<name>A0A1H1Z4I1_9ACTN</name>
<dbReference type="OrthoDB" id="5175573at2"/>
<protein>
    <submittedName>
        <fullName evidence="3">Aspartyl-tRNA(Asn)/glutamyl-tRNA(Gln) amidotransferase subunit A</fullName>
    </submittedName>
</protein>
<dbReference type="STRING" id="630515.SAMN04489812_4973"/>
<evidence type="ECO:0000259" key="2">
    <source>
        <dbReference type="Pfam" id="PF01425"/>
    </source>
</evidence>
<dbReference type="SUPFAM" id="SSF75304">
    <property type="entry name" value="Amidase signature (AS) enzymes"/>
    <property type="match status" value="1"/>
</dbReference>
<dbReference type="InterPro" id="IPR000120">
    <property type="entry name" value="Amidase"/>
</dbReference>
<dbReference type="PANTHER" id="PTHR11895:SF176">
    <property type="entry name" value="AMIDASE AMID-RELATED"/>
    <property type="match status" value="1"/>
</dbReference>
<feature type="region of interest" description="Disordered" evidence="1">
    <location>
        <begin position="478"/>
        <end position="498"/>
    </location>
</feature>
<gene>
    <name evidence="3" type="ORF">SAMN04489812_4973</name>
</gene>
<organism evidence="3 4">
    <name type="scientific">Microlunatus soli</name>
    <dbReference type="NCBI Taxonomy" id="630515"/>
    <lineage>
        <taxon>Bacteria</taxon>
        <taxon>Bacillati</taxon>
        <taxon>Actinomycetota</taxon>
        <taxon>Actinomycetes</taxon>
        <taxon>Propionibacteriales</taxon>
        <taxon>Propionibacteriaceae</taxon>
        <taxon>Microlunatus</taxon>
    </lineage>
</organism>
<dbReference type="Gene3D" id="3.90.1300.10">
    <property type="entry name" value="Amidase signature (AS) domain"/>
    <property type="match status" value="1"/>
</dbReference>
<dbReference type="GO" id="GO:0016740">
    <property type="term" value="F:transferase activity"/>
    <property type="evidence" value="ECO:0007669"/>
    <property type="project" value="UniProtKB-KW"/>
</dbReference>
<sequence length="498" mass="52367">MTAYKTLTEAAAALRSGQVTSVELVQQAIDIADDQDAELGIFLKRFNQTALDQAAAADARWAAGDQVGALHGIPIGIKDIISTSEAPSTAQSLVLDQAWSDGDAVVVQRLRAAGAIIVGKLTTMEYAIGSPDPAKPFPIPRNPWDPDRWTGGSSSGSGSSVSTGAVLGALGTDTGGSIRIPAAFCGITGLMPTFGRVPKSGCVPLGYSLDHIGPMARSARDCAVMLEVLAGHHPSDPNVATDPVDDYLTGLTGDLTGIRIGADRLDRIGGAHEDPALAAVWTDALAALRDRGAEVVDIELPYYREMAAADMVIMLSEALAYHLPDFQTRWEDYFEATRMTVGAGMFYTAADYVQAQRARRVGVKAVTATLRDVDLIITPTAAGGATPLSETGAIGKDLTEGDGGGIYTGYWDSTGNPVLSLPMGFTDDGLPLGLQIAGRPFEEALVLKAGDAFQQQTDHHLRLPDRVRSFFSTPQVDPVLSRPAGRPRVGTAVAAGRR</sequence>
<dbReference type="InterPro" id="IPR036928">
    <property type="entry name" value="AS_sf"/>
</dbReference>
<keyword evidence="3" id="KW-0808">Transferase</keyword>